<evidence type="ECO:0000256" key="1">
    <source>
        <dbReference type="ARBA" id="ARBA00001910"/>
    </source>
</evidence>
<dbReference type="Pfam" id="PF00082">
    <property type="entry name" value="Peptidase_S8"/>
    <property type="match status" value="1"/>
</dbReference>
<feature type="chain" id="PRO_5035720897" description="tripeptidyl-peptidase II" evidence="16">
    <location>
        <begin position="21"/>
        <end position="615"/>
    </location>
</feature>
<keyword evidence="9 15" id="KW-0378">Hydrolase</keyword>
<dbReference type="SMART" id="SM00944">
    <property type="entry name" value="Pro-kuma_activ"/>
    <property type="match status" value="1"/>
</dbReference>
<dbReference type="Proteomes" id="UP000469558">
    <property type="component" value="Unassembled WGS sequence"/>
</dbReference>
<comment type="cofactor">
    <cofactor evidence="15">
        <name>Ca(2+)</name>
        <dbReference type="ChEBI" id="CHEBI:29108"/>
    </cofactor>
    <text evidence="15">Binds 1 Ca(2+) ion per subunit.</text>
</comment>
<dbReference type="SUPFAM" id="SSF54897">
    <property type="entry name" value="Protease propeptides/inhibitors"/>
    <property type="match status" value="1"/>
</dbReference>
<dbReference type="InterPro" id="IPR050819">
    <property type="entry name" value="Tripeptidyl-peptidase_I"/>
</dbReference>
<feature type="active site" description="Charge relay system" evidence="15">
    <location>
        <position position="308"/>
    </location>
</feature>
<evidence type="ECO:0000256" key="5">
    <source>
        <dbReference type="ARBA" id="ARBA00022525"/>
    </source>
</evidence>
<dbReference type="GO" id="GO:0008240">
    <property type="term" value="F:tripeptidyl-peptidase activity"/>
    <property type="evidence" value="ECO:0007669"/>
    <property type="project" value="UniProtKB-EC"/>
</dbReference>
<evidence type="ECO:0000313" key="18">
    <source>
        <dbReference type="EMBL" id="TVY84477.1"/>
    </source>
</evidence>
<sequence length="615" mass="67486">MKLDLTLLLSAAIGAQTVFGTPIRSRTPYLTKETHNVPRKWSKLGRAPGDHKLHLQIGMKQENFDELDRQLYEVSDPEHSRYGQHLSFDAVNELVKPAEESLDLVHEWLLTNGVSEFSYSPAKDWINIYVDVASAERLLDTEYSVFQHEDGSVLVRTSTWSLPAHLHEHVDTIQPTTSFMRTAPKKTDWVQFAEPFTPAGYKPPTNETIAKVCRLFTVTIECFQTLYGTLNYHQKVPGINRIGFNNYLNQTPIRPDIFSFLEKYRPEAAPNAYAFRSIEIAGGPAAQYTPLTLEQAAGDDISKEANLDAQTILGMTFPQPVYSYSTGGSPPFIPDINTPTDTNEPYLTWVNYVMGQEDVPQVISSSYGDDEQSIPKSYADRVCKQFAQLGARGISLLVSSGDGGLGDEDGTSCYSNDGKNSTTFLPEFPAACPYVTTVGATMQFEPEVSALREPGIGPDGNTHGFYASGSGFSYYFPRPSYQDKVVPPYVSALNGLYDGLYNKNGRAYPDVSAQGLYFAFWWNGTESSISGTSASCPLMSSVISLVNDALISSGKAPLGFLNPWLYSKGYQGFTDILNGSSHGCGVTGFPVTKGWDPVTGLGTPVFPELVKLAGC</sequence>
<name>A0A8T9CJ11_9HELO</name>
<keyword evidence="13" id="KW-0865">Zymogen</keyword>
<keyword evidence="11 15" id="KW-0106">Calcium</keyword>
<feature type="signal peptide" evidence="16">
    <location>
        <begin position="1"/>
        <end position="20"/>
    </location>
</feature>
<comment type="catalytic activity">
    <reaction evidence="1">
        <text>Release of an N-terminal tripeptide from a polypeptide.</text>
        <dbReference type="EC" id="3.4.14.10"/>
    </reaction>
</comment>
<keyword evidence="10 15" id="KW-0720">Serine protease</keyword>
<dbReference type="SUPFAM" id="SSF52743">
    <property type="entry name" value="Subtilisin-like"/>
    <property type="match status" value="1"/>
</dbReference>
<comment type="caution">
    <text evidence="18">The sequence shown here is derived from an EMBL/GenBank/DDBJ whole genome shotgun (WGS) entry which is preliminary data.</text>
</comment>
<gene>
    <name evidence="18" type="primary">SED2_3</name>
    <name evidence="18" type="ORF">LSUE1_G001169</name>
</gene>
<dbReference type="Gene3D" id="3.40.50.200">
    <property type="entry name" value="Peptidase S8/S53 domain"/>
    <property type="match status" value="1"/>
</dbReference>
<keyword evidence="19" id="KW-1185">Reference proteome</keyword>
<evidence type="ECO:0000256" key="12">
    <source>
        <dbReference type="ARBA" id="ARBA00023026"/>
    </source>
</evidence>
<comment type="subcellular location">
    <subcellularLocation>
        <location evidence="3">Secreted</location>
        <location evidence="3">Extracellular space</location>
    </subcellularLocation>
</comment>
<dbReference type="CDD" id="cd11377">
    <property type="entry name" value="Pro-peptidase_S53"/>
    <property type="match status" value="1"/>
</dbReference>
<dbReference type="GO" id="GO:0006508">
    <property type="term" value="P:proteolysis"/>
    <property type="evidence" value="ECO:0007669"/>
    <property type="project" value="UniProtKB-KW"/>
</dbReference>
<evidence type="ECO:0000256" key="9">
    <source>
        <dbReference type="ARBA" id="ARBA00022801"/>
    </source>
</evidence>
<keyword evidence="14" id="KW-0325">Glycoprotein</keyword>
<accession>A0A8T9CJ11</accession>
<keyword evidence="6 15" id="KW-0645">Protease</keyword>
<keyword evidence="8 16" id="KW-0732">Signal</keyword>
<dbReference type="Pfam" id="PF09286">
    <property type="entry name" value="Pro-kuma_activ"/>
    <property type="match status" value="1"/>
</dbReference>
<protein>
    <recommendedName>
        <fullName evidence="4">tripeptidyl-peptidase II</fullName>
        <ecNumber evidence="4">3.4.14.10</ecNumber>
    </recommendedName>
</protein>
<dbReference type="PANTHER" id="PTHR14218:SF39">
    <property type="entry name" value="PEPTIDASE S53 DOMAIN-CONTAINING PROTEIN"/>
    <property type="match status" value="1"/>
</dbReference>
<dbReference type="InterPro" id="IPR030400">
    <property type="entry name" value="Sedolisin_dom"/>
</dbReference>
<evidence type="ECO:0000256" key="8">
    <source>
        <dbReference type="ARBA" id="ARBA00022729"/>
    </source>
</evidence>
<dbReference type="AlphaFoldDB" id="A0A8T9CJ11"/>
<dbReference type="PROSITE" id="PS51695">
    <property type="entry name" value="SEDOLISIN"/>
    <property type="match status" value="1"/>
</dbReference>
<organism evidence="18 19">
    <name type="scientific">Lachnellula suecica</name>
    <dbReference type="NCBI Taxonomy" id="602035"/>
    <lineage>
        <taxon>Eukaryota</taxon>
        <taxon>Fungi</taxon>
        <taxon>Dikarya</taxon>
        <taxon>Ascomycota</taxon>
        <taxon>Pezizomycotina</taxon>
        <taxon>Leotiomycetes</taxon>
        <taxon>Helotiales</taxon>
        <taxon>Lachnaceae</taxon>
        <taxon>Lachnellula</taxon>
    </lineage>
</organism>
<dbReference type="OrthoDB" id="409122at2759"/>
<evidence type="ECO:0000256" key="11">
    <source>
        <dbReference type="ARBA" id="ARBA00022837"/>
    </source>
</evidence>
<dbReference type="EMBL" id="QGMK01000081">
    <property type="protein sequence ID" value="TVY84477.1"/>
    <property type="molecule type" value="Genomic_DNA"/>
</dbReference>
<dbReference type="EC" id="3.4.14.10" evidence="4"/>
<evidence type="ECO:0000256" key="7">
    <source>
        <dbReference type="ARBA" id="ARBA00022723"/>
    </source>
</evidence>
<dbReference type="InterPro" id="IPR015366">
    <property type="entry name" value="S53_propep"/>
</dbReference>
<feature type="binding site" evidence="15">
    <location>
        <position position="576"/>
    </location>
    <ligand>
        <name>Ca(2+)</name>
        <dbReference type="ChEBI" id="CHEBI:29108"/>
    </ligand>
</feature>
<dbReference type="CDD" id="cd04056">
    <property type="entry name" value="Peptidases_S53"/>
    <property type="match status" value="1"/>
</dbReference>
<dbReference type="GO" id="GO:0046872">
    <property type="term" value="F:metal ion binding"/>
    <property type="evidence" value="ECO:0007669"/>
    <property type="project" value="UniProtKB-UniRule"/>
</dbReference>
<evidence type="ECO:0000256" key="6">
    <source>
        <dbReference type="ARBA" id="ARBA00022670"/>
    </source>
</evidence>
<reference evidence="18 19" key="1">
    <citation type="submission" date="2018-05" db="EMBL/GenBank/DDBJ databases">
        <title>Genome sequencing and assembly of the regulated plant pathogen Lachnellula willkommii and related sister species for the development of diagnostic species identification markers.</title>
        <authorList>
            <person name="Giroux E."/>
            <person name="Bilodeau G."/>
        </authorList>
    </citation>
    <scope>NUCLEOTIDE SEQUENCE [LARGE SCALE GENOMIC DNA]</scope>
    <source>
        <strain evidence="18 19">CBS 268.59</strain>
    </source>
</reference>
<keyword evidence="5" id="KW-0964">Secreted</keyword>
<proteinExistence type="predicted"/>
<evidence type="ECO:0000259" key="17">
    <source>
        <dbReference type="PROSITE" id="PS51695"/>
    </source>
</evidence>
<dbReference type="InterPro" id="IPR000209">
    <property type="entry name" value="Peptidase_S8/S53_dom"/>
</dbReference>
<evidence type="ECO:0000256" key="15">
    <source>
        <dbReference type="PROSITE-ProRule" id="PRU01032"/>
    </source>
</evidence>
<evidence type="ECO:0000256" key="10">
    <source>
        <dbReference type="ARBA" id="ARBA00022825"/>
    </source>
</evidence>
<keyword evidence="7 15" id="KW-0479">Metal-binding</keyword>
<feature type="active site" description="Charge relay system" evidence="15">
    <location>
        <position position="533"/>
    </location>
</feature>
<dbReference type="GO" id="GO:0004252">
    <property type="term" value="F:serine-type endopeptidase activity"/>
    <property type="evidence" value="ECO:0007669"/>
    <property type="project" value="UniProtKB-UniRule"/>
</dbReference>
<feature type="active site" description="Charge relay system" evidence="15">
    <location>
        <position position="304"/>
    </location>
</feature>
<dbReference type="InterPro" id="IPR036852">
    <property type="entry name" value="Peptidase_S8/S53_dom_sf"/>
</dbReference>
<evidence type="ECO:0000256" key="14">
    <source>
        <dbReference type="ARBA" id="ARBA00023180"/>
    </source>
</evidence>
<feature type="domain" description="Peptidase S53" evidence="17">
    <location>
        <begin position="217"/>
        <end position="615"/>
    </location>
</feature>
<comment type="function">
    <text evidence="2">Secreted tripeptidyl-peptidase which degrades proteins at acidic pHs and is involved in virulence.</text>
</comment>
<feature type="binding site" evidence="15">
    <location>
        <position position="596"/>
    </location>
    <ligand>
        <name>Ca(2+)</name>
        <dbReference type="ChEBI" id="CHEBI:29108"/>
    </ligand>
</feature>
<evidence type="ECO:0000256" key="2">
    <source>
        <dbReference type="ARBA" id="ARBA00002451"/>
    </source>
</evidence>
<feature type="binding site" evidence="15">
    <location>
        <position position="575"/>
    </location>
    <ligand>
        <name>Ca(2+)</name>
        <dbReference type="ChEBI" id="CHEBI:29108"/>
    </ligand>
</feature>
<dbReference type="GO" id="GO:0005576">
    <property type="term" value="C:extracellular region"/>
    <property type="evidence" value="ECO:0007669"/>
    <property type="project" value="UniProtKB-SubCell"/>
</dbReference>
<evidence type="ECO:0000256" key="3">
    <source>
        <dbReference type="ARBA" id="ARBA00004239"/>
    </source>
</evidence>
<dbReference type="PANTHER" id="PTHR14218">
    <property type="entry name" value="PROTEASE S8 TRIPEPTIDYL PEPTIDASE I CLN2"/>
    <property type="match status" value="1"/>
</dbReference>
<evidence type="ECO:0000313" key="19">
    <source>
        <dbReference type="Proteomes" id="UP000469558"/>
    </source>
</evidence>
<evidence type="ECO:0000256" key="4">
    <source>
        <dbReference type="ARBA" id="ARBA00012462"/>
    </source>
</evidence>
<feature type="binding site" evidence="15">
    <location>
        <position position="594"/>
    </location>
    <ligand>
        <name>Ca(2+)</name>
        <dbReference type="ChEBI" id="CHEBI:29108"/>
    </ligand>
</feature>
<evidence type="ECO:0000256" key="16">
    <source>
        <dbReference type="SAM" id="SignalP"/>
    </source>
</evidence>
<keyword evidence="12" id="KW-0843">Virulence</keyword>
<evidence type="ECO:0000256" key="13">
    <source>
        <dbReference type="ARBA" id="ARBA00023145"/>
    </source>
</evidence>
<dbReference type="FunFam" id="3.40.50.200:FF:000015">
    <property type="entry name" value="Tripeptidyl peptidase A"/>
    <property type="match status" value="1"/>
</dbReference>